<organism evidence="3 4">
    <name type="scientific">Bradyrhizobium sediminis</name>
    <dbReference type="NCBI Taxonomy" id="2840469"/>
    <lineage>
        <taxon>Bacteria</taxon>
        <taxon>Pseudomonadati</taxon>
        <taxon>Pseudomonadota</taxon>
        <taxon>Alphaproteobacteria</taxon>
        <taxon>Hyphomicrobiales</taxon>
        <taxon>Nitrobacteraceae</taxon>
        <taxon>Bradyrhizobium</taxon>
    </lineage>
</organism>
<evidence type="ECO:0000313" key="4">
    <source>
        <dbReference type="Proteomes" id="UP000676951"/>
    </source>
</evidence>
<dbReference type="SUPFAM" id="SSF53474">
    <property type="entry name" value="alpha/beta-Hydrolases"/>
    <property type="match status" value="1"/>
</dbReference>
<name>A0A975P1P7_9BRAD</name>
<dbReference type="PANTHER" id="PTHR48081">
    <property type="entry name" value="AB HYDROLASE SUPERFAMILY PROTEIN C4A8.06C"/>
    <property type="match status" value="1"/>
</dbReference>
<evidence type="ECO:0000313" key="3">
    <source>
        <dbReference type="EMBL" id="QWG24534.1"/>
    </source>
</evidence>
<dbReference type="InterPro" id="IPR049492">
    <property type="entry name" value="BD-FAE-like_dom"/>
</dbReference>
<evidence type="ECO:0000256" key="1">
    <source>
        <dbReference type="ARBA" id="ARBA00022801"/>
    </source>
</evidence>
<keyword evidence="4" id="KW-1185">Reference proteome</keyword>
<accession>A0A975P1P7</accession>
<proteinExistence type="predicted"/>
<dbReference type="EMBL" id="CP076136">
    <property type="protein sequence ID" value="QWG24534.1"/>
    <property type="molecule type" value="Genomic_DNA"/>
</dbReference>
<protein>
    <submittedName>
        <fullName evidence="3">Alpha/beta hydrolase</fullName>
    </submittedName>
</protein>
<dbReference type="PANTHER" id="PTHR48081:SF33">
    <property type="entry name" value="KYNURENINE FORMAMIDASE"/>
    <property type="match status" value="1"/>
</dbReference>
<keyword evidence="1 3" id="KW-0378">Hydrolase</keyword>
<dbReference type="AlphaFoldDB" id="A0A975P1P7"/>
<evidence type="ECO:0000259" key="2">
    <source>
        <dbReference type="Pfam" id="PF20434"/>
    </source>
</evidence>
<dbReference type="RefSeq" id="WP_215605277.1">
    <property type="nucleotide sequence ID" value="NZ_CP076136.1"/>
</dbReference>
<dbReference type="Pfam" id="PF20434">
    <property type="entry name" value="BD-FAE"/>
    <property type="match status" value="1"/>
</dbReference>
<reference evidence="3 4" key="1">
    <citation type="submission" date="2021-06" db="EMBL/GenBank/DDBJ databases">
        <title>Bradyrhizobium sp. S2-11-4 Genome sequencing.</title>
        <authorList>
            <person name="Jin L."/>
        </authorList>
    </citation>
    <scope>NUCLEOTIDE SEQUENCE [LARGE SCALE GENOMIC DNA]</scope>
    <source>
        <strain evidence="3 4">S2-11-4</strain>
    </source>
</reference>
<feature type="domain" description="BD-FAE-like" evidence="2">
    <location>
        <begin position="71"/>
        <end position="166"/>
    </location>
</feature>
<dbReference type="GO" id="GO:0016787">
    <property type="term" value="F:hydrolase activity"/>
    <property type="evidence" value="ECO:0007669"/>
    <property type="project" value="UniProtKB-KW"/>
</dbReference>
<dbReference type="InterPro" id="IPR050300">
    <property type="entry name" value="GDXG_lipolytic_enzyme"/>
</dbReference>
<sequence>MQPQSPKRGVPLAIDDYDRQYDVFIAAPDIRQVIARGADISAVVRTKLNGRLDVAYGDADKERLDFFPAPDARAPLVMFVHGGYWHALDKSQYSYLAPAMVDAGLNVAVLNYPLLPNVALDEVVDSVRRAAVWLWREAASLGFDRDRVFAAGHSAGGHLTAMLLATRWAELGDGLPESLVKGGVSISGLHDLEPLAKAPFIKDILRLGAADVARLSPVRFRPNVGVRLVTAVGEFETSEFHRQTALLGEGWPEVLTEQIVVSHRNHADVIEDMGFPGSALFRALLRLVSAPELSA</sequence>
<dbReference type="InterPro" id="IPR029058">
    <property type="entry name" value="AB_hydrolase_fold"/>
</dbReference>
<dbReference type="Gene3D" id="3.40.50.1820">
    <property type="entry name" value="alpha/beta hydrolase"/>
    <property type="match status" value="1"/>
</dbReference>
<gene>
    <name evidence="3" type="ORF">KMZ93_06425</name>
</gene>
<dbReference type="Proteomes" id="UP000676951">
    <property type="component" value="Chromosome"/>
</dbReference>